<dbReference type="EMBL" id="HACA01008819">
    <property type="protein sequence ID" value="CDW26180.1"/>
    <property type="molecule type" value="Transcribed_RNA"/>
</dbReference>
<organism evidence="1">
    <name type="scientific">Lepeophtheirus salmonis</name>
    <name type="common">Salmon louse</name>
    <name type="synonym">Caligus salmonis</name>
    <dbReference type="NCBI Taxonomy" id="72036"/>
    <lineage>
        <taxon>Eukaryota</taxon>
        <taxon>Metazoa</taxon>
        <taxon>Ecdysozoa</taxon>
        <taxon>Arthropoda</taxon>
        <taxon>Crustacea</taxon>
        <taxon>Multicrustacea</taxon>
        <taxon>Hexanauplia</taxon>
        <taxon>Copepoda</taxon>
        <taxon>Siphonostomatoida</taxon>
        <taxon>Caligidae</taxon>
        <taxon>Lepeophtheirus</taxon>
    </lineage>
</organism>
<accession>A0A0K2TK25</accession>
<dbReference type="AlphaFoldDB" id="A0A0K2TK25"/>
<name>A0A0K2TK25_LEPSM</name>
<reference evidence="1" key="1">
    <citation type="submission" date="2014-05" db="EMBL/GenBank/DDBJ databases">
        <authorList>
            <person name="Chronopoulou M."/>
        </authorList>
    </citation>
    <scope>NUCLEOTIDE SEQUENCE</scope>
    <source>
        <tissue evidence="1">Whole organism</tissue>
    </source>
</reference>
<proteinExistence type="predicted"/>
<protein>
    <submittedName>
        <fullName evidence="1">Uncharacterized protein</fullName>
    </submittedName>
</protein>
<evidence type="ECO:0000313" key="1">
    <source>
        <dbReference type="EMBL" id="CDW26180.1"/>
    </source>
</evidence>
<sequence>MELRKIVLKNASAFSLKIP</sequence>